<reference evidence="2" key="1">
    <citation type="submission" date="2016-10" db="EMBL/GenBank/DDBJ databases">
        <authorList>
            <person name="Varghese N."/>
            <person name="Submissions S."/>
        </authorList>
    </citation>
    <scope>NUCLEOTIDE SEQUENCE [LARGE SCALE GENOMIC DNA]</scope>
    <source>
        <strain evidence="2">CGMCC 1.3704</strain>
    </source>
</reference>
<dbReference type="AlphaFoldDB" id="A0A1I3PWP1"/>
<dbReference type="EMBL" id="FOSB01000001">
    <property type="protein sequence ID" value="SFJ25815.1"/>
    <property type="molecule type" value="Genomic_DNA"/>
</dbReference>
<dbReference type="OrthoDB" id="2973706at2"/>
<evidence type="ECO:0000313" key="1">
    <source>
        <dbReference type="EMBL" id="SFJ25815.1"/>
    </source>
</evidence>
<dbReference type="RefSeq" id="WP_075034905.1">
    <property type="nucleotide sequence ID" value="NZ_FOSB01000001.1"/>
</dbReference>
<evidence type="ECO:0000313" key="2">
    <source>
        <dbReference type="Proteomes" id="UP000183557"/>
    </source>
</evidence>
<gene>
    <name evidence="1" type="ORF">SAMN04487936_101458</name>
</gene>
<accession>A0A1I3PWP1</accession>
<evidence type="ECO:0008006" key="3">
    <source>
        <dbReference type="Google" id="ProtNLM"/>
    </source>
</evidence>
<proteinExistence type="predicted"/>
<organism evidence="1 2">
    <name type="scientific">Halobacillus dabanensis</name>
    <dbReference type="NCBI Taxonomy" id="240302"/>
    <lineage>
        <taxon>Bacteria</taxon>
        <taxon>Bacillati</taxon>
        <taxon>Bacillota</taxon>
        <taxon>Bacilli</taxon>
        <taxon>Bacillales</taxon>
        <taxon>Bacillaceae</taxon>
        <taxon>Halobacillus</taxon>
    </lineage>
</organism>
<name>A0A1I3PWP1_HALDA</name>
<dbReference type="Proteomes" id="UP000183557">
    <property type="component" value="Unassembled WGS sequence"/>
</dbReference>
<protein>
    <recommendedName>
        <fullName evidence="3">Sporulation protein YhaL</fullName>
    </recommendedName>
</protein>
<sequence>MLWLLLLIPIVLIGLSIYFERKRKKQPHVNMAKEERAAFEEMYNNEGAGTKSADPKHSKPF</sequence>
<keyword evidence="2" id="KW-1185">Reference proteome</keyword>